<dbReference type="InterPro" id="IPR036397">
    <property type="entry name" value="RNaseH_sf"/>
</dbReference>
<dbReference type="GO" id="GO:0003676">
    <property type="term" value="F:nucleic acid binding"/>
    <property type="evidence" value="ECO:0007669"/>
    <property type="project" value="InterPro"/>
</dbReference>
<dbReference type="EMBL" id="JACGWJ010000007">
    <property type="protein sequence ID" value="KAL0409659.1"/>
    <property type="molecule type" value="Genomic_DNA"/>
</dbReference>
<protein>
    <recommendedName>
        <fullName evidence="1">RNase H type-1 domain-containing protein</fullName>
    </recommendedName>
</protein>
<proteinExistence type="predicted"/>
<dbReference type="AlphaFoldDB" id="A0AAW2TY49"/>
<gene>
    <name evidence="2" type="ORF">Sradi_1900300</name>
</gene>
<reference evidence="2" key="2">
    <citation type="journal article" date="2024" name="Plant">
        <title>Genomic evolution and insights into agronomic trait innovations of Sesamum species.</title>
        <authorList>
            <person name="Miao H."/>
            <person name="Wang L."/>
            <person name="Qu L."/>
            <person name="Liu H."/>
            <person name="Sun Y."/>
            <person name="Le M."/>
            <person name="Wang Q."/>
            <person name="Wei S."/>
            <person name="Zheng Y."/>
            <person name="Lin W."/>
            <person name="Duan Y."/>
            <person name="Cao H."/>
            <person name="Xiong S."/>
            <person name="Wang X."/>
            <person name="Wei L."/>
            <person name="Li C."/>
            <person name="Ma Q."/>
            <person name="Ju M."/>
            <person name="Zhao R."/>
            <person name="Li G."/>
            <person name="Mu C."/>
            <person name="Tian Q."/>
            <person name="Mei H."/>
            <person name="Zhang T."/>
            <person name="Gao T."/>
            <person name="Zhang H."/>
        </authorList>
    </citation>
    <scope>NUCLEOTIDE SEQUENCE</scope>
    <source>
        <strain evidence="2">G02</strain>
    </source>
</reference>
<evidence type="ECO:0000313" key="2">
    <source>
        <dbReference type="EMBL" id="KAL0409659.1"/>
    </source>
</evidence>
<name>A0AAW2TY49_SESRA</name>
<comment type="caution">
    <text evidence="2">The sequence shown here is derived from an EMBL/GenBank/DDBJ whole genome shotgun (WGS) entry which is preliminary data.</text>
</comment>
<dbReference type="InterPro" id="IPR002156">
    <property type="entry name" value="RNaseH_domain"/>
</dbReference>
<accession>A0AAW2TY49</accession>
<reference evidence="2" key="1">
    <citation type="submission" date="2020-06" db="EMBL/GenBank/DDBJ databases">
        <authorList>
            <person name="Li T."/>
            <person name="Hu X."/>
            <person name="Zhang T."/>
            <person name="Song X."/>
            <person name="Zhang H."/>
            <person name="Dai N."/>
            <person name="Sheng W."/>
            <person name="Hou X."/>
            <person name="Wei L."/>
        </authorList>
    </citation>
    <scope>NUCLEOTIDE SEQUENCE</scope>
    <source>
        <strain evidence="2">G02</strain>
        <tissue evidence="2">Leaf</tissue>
    </source>
</reference>
<dbReference type="GO" id="GO:0004523">
    <property type="term" value="F:RNA-DNA hybrid ribonuclease activity"/>
    <property type="evidence" value="ECO:0007669"/>
    <property type="project" value="InterPro"/>
</dbReference>
<evidence type="ECO:0000259" key="1">
    <source>
        <dbReference type="Pfam" id="PF13456"/>
    </source>
</evidence>
<dbReference type="PANTHER" id="PTHR48475:SF2">
    <property type="entry name" value="RIBONUCLEASE H"/>
    <property type="match status" value="1"/>
</dbReference>
<dbReference type="Pfam" id="PF13456">
    <property type="entry name" value="RVT_3"/>
    <property type="match status" value="1"/>
</dbReference>
<dbReference type="Gene3D" id="3.30.420.10">
    <property type="entry name" value="Ribonuclease H-like superfamily/Ribonuclease H"/>
    <property type="match status" value="1"/>
</dbReference>
<dbReference type="SUPFAM" id="SSF53098">
    <property type="entry name" value="Ribonuclease H-like"/>
    <property type="match status" value="1"/>
</dbReference>
<feature type="domain" description="RNase H type-1" evidence="1">
    <location>
        <begin position="4"/>
        <end position="72"/>
    </location>
</feature>
<dbReference type="InterPro" id="IPR012337">
    <property type="entry name" value="RNaseH-like_sf"/>
</dbReference>
<dbReference type="PANTHER" id="PTHR48475">
    <property type="entry name" value="RIBONUCLEASE H"/>
    <property type="match status" value="1"/>
</dbReference>
<organism evidence="2">
    <name type="scientific">Sesamum radiatum</name>
    <name type="common">Black benniseed</name>
    <dbReference type="NCBI Taxonomy" id="300843"/>
    <lineage>
        <taxon>Eukaryota</taxon>
        <taxon>Viridiplantae</taxon>
        <taxon>Streptophyta</taxon>
        <taxon>Embryophyta</taxon>
        <taxon>Tracheophyta</taxon>
        <taxon>Spermatophyta</taxon>
        <taxon>Magnoliopsida</taxon>
        <taxon>eudicotyledons</taxon>
        <taxon>Gunneridae</taxon>
        <taxon>Pentapetalae</taxon>
        <taxon>asterids</taxon>
        <taxon>lamiids</taxon>
        <taxon>Lamiales</taxon>
        <taxon>Pedaliaceae</taxon>
        <taxon>Sesamum</taxon>
    </lineage>
</organism>
<sequence>MAATCNGSSTTGSGAEEVLTSLDEDKLEYALRLDLKALNNEAEYGALVVGIRMALDAGARNLIAYSDSQLITN</sequence>